<comment type="caution">
    <text evidence="1">The sequence shown here is derived from an EMBL/GenBank/DDBJ whole genome shotgun (WGS) entry which is preliminary data.</text>
</comment>
<gene>
    <name evidence="1" type="ORF">ACFQGO_07445</name>
</gene>
<reference evidence="2" key="1">
    <citation type="journal article" date="2019" name="Int. J. Syst. Evol. Microbiol.">
        <title>The Global Catalogue of Microorganisms (GCM) 10K type strain sequencing project: providing services to taxonomists for standard genome sequencing and annotation.</title>
        <authorList>
            <consortium name="The Broad Institute Genomics Platform"/>
            <consortium name="The Broad Institute Genome Sequencing Center for Infectious Disease"/>
            <person name="Wu L."/>
            <person name="Ma J."/>
        </authorList>
    </citation>
    <scope>NUCLEOTIDE SEQUENCE [LARGE SCALE GENOMIC DNA]</scope>
    <source>
        <strain evidence="2">JCM 9918</strain>
    </source>
</reference>
<evidence type="ECO:0000313" key="1">
    <source>
        <dbReference type="EMBL" id="MFC5807344.1"/>
    </source>
</evidence>
<sequence>MTEQPSASLRDLLLDRLHRSDLAPQVRDLLREQGRRAQAMRKSRRTSLLG</sequence>
<evidence type="ECO:0000313" key="2">
    <source>
        <dbReference type="Proteomes" id="UP001596112"/>
    </source>
</evidence>
<keyword evidence="2" id="KW-1185">Reference proteome</keyword>
<protein>
    <submittedName>
        <fullName evidence="1">Uncharacterized protein</fullName>
    </submittedName>
</protein>
<organism evidence="1 2">
    <name type="scientific">Streptomyces heilongjiangensis</name>
    <dbReference type="NCBI Taxonomy" id="945052"/>
    <lineage>
        <taxon>Bacteria</taxon>
        <taxon>Bacillati</taxon>
        <taxon>Actinomycetota</taxon>
        <taxon>Actinomycetes</taxon>
        <taxon>Kitasatosporales</taxon>
        <taxon>Streptomycetaceae</taxon>
        <taxon>Streptomyces</taxon>
    </lineage>
</organism>
<dbReference type="EMBL" id="JBHSNZ010000004">
    <property type="protein sequence ID" value="MFC5807344.1"/>
    <property type="molecule type" value="Genomic_DNA"/>
</dbReference>
<accession>A0ABW1B369</accession>
<dbReference type="RefSeq" id="WP_159768856.1">
    <property type="nucleotide sequence ID" value="NZ_JAQOSL010000006.1"/>
</dbReference>
<proteinExistence type="predicted"/>
<name>A0ABW1B369_9ACTN</name>
<dbReference type="Proteomes" id="UP001596112">
    <property type="component" value="Unassembled WGS sequence"/>
</dbReference>